<dbReference type="Gene3D" id="2.60.120.330">
    <property type="entry name" value="B-lactam Antibiotic, Isopenicillin N Synthase, Chain"/>
    <property type="match status" value="1"/>
</dbReference>
<dbReference type="InterPro" id="IPR027443">
    <property type="entry name" value="IPNS-like_sf"/>
</dbReference>
<proteinExistence type="predicted"/>
<evidence type="ECO:0000313" key="1">
    <source>
        <dbReference type="EMBL" id="KAK8600051.1"/>
    </source>
</evidence>
<accession>A0ABR2GAX2</accession>
<evidence type="ECO:0000313" key="2">
    <source>
        <dbReference type="Proteomes" id="UP001472677"/>
    </source>
</evidence>
<reference evidence="1 2" key="1">
    <citation type="journal article" date="2024" name="G3 (Bethesda)">
        <title>Genome assembly of Hibiscus sabdariffa L. provides insights into metabolisms of medicinal natural products.</title>
        <authorList>
            <person name="Kim T."/>
        </authorList>
    </citation>
    <scope>NUCLEOTIDE SEQUENCE [LARGE SCALE GENOMIC DNA]</scope>
    <source>
        <strain evidence="1">TK-2024</strain>
        <tissue evidence="1">Old leaves</tissue>
    </source>
</reference>
<comment type="caution">
    <text evidence="1">The sequence shown here is derived from an EMBL/GenBank/DDBJ whole genome shotgun (WGS) entry which is preliminary data.</text>
</comment>
<dbReference type="Proteomes" id="UP001472677">
    <property type="component" value="Unassembled WGS sequence"/>
</dbReference>
<dbReference type="SUPFAM" id="SSF51197">
    <property type="entry name" value="Clavaminate synthase-like"/>
    <property type="match status" value="1"/>
</dbReference>
<name>A0ABR2GAX2_9ROSI</name>
<sequence length="80" mass="9243">MNHLLSLPELVVRVQSLSENRIRTIPDRYIKPISDRPTLKSDFEIDEHIDIPVIDLLNLFGKDQALQDETLRDISSVCKD</sequence>
<keyword evidence="2" id="KW-1185">Reference proteome</keyword>
<protein>
    <submittedName>
        <fullName evidence="1">Uncharacterized protein</fullName>
    </submittedName>
</protein>
<dbReference type="EMBL" id="JBBPBM010000001">
    <property type="protein sequence ID" value="KAK8600051.1"/>
    <property type="molecule type" value="Genomic_DNA"/>
</dbReference>
<gene>
    <name evidence="1" type="ORF">V6N12_049911</name>
</gene>
<organism evidence="1 2">
    <name type="scientific">Hibiscus sabdariffa</name>
    <name type="common">roselle</name>
    <dbReference type="NCBI Taxonomy" id="183260"/>
    <lineage>
        <taxon>Eukaryota</taxon>
        <taxon>Viridiplantae</taxon>
        <taxon>Streptophyta</taxon>
        <taxon>Embryophyta</taxon>
        <taxon>Tracheophyta</taxon>
        <taxon>Spermatophyta</taxon>
        <taxon>Magnoliopsida</taxon>
        <taxon>eudicotyledons</taxon>
        <taxon>Gunneridae</taxon>
        <taxon>Pentapetalae</taxon>
        <taxon>rosids</taxon>
        <taxon>malvids</taxon>
        <taxon>Malvales</taxon>
        <taxon>Malvaceae</taxon>
        <taxon>Malvoideae</taxon>
        <taxon>Hibiscus</taxon>
    </lineage>
</organism>